<comment type="similarity">
    <text evidence="2">Belongs to the CD36 family.</text>
</comment>
<comment type="subcellular location">
    <subcellularLocation>
        <location evidence="1">Cell membrane</location>
    </subcellularLocation>
</comment>
<dbReference type="GO" id="GO:0005737">
    <property type="term" value="C:cytoplasm"/>
    <property type="evidence" value="ECO:0007669"/>
    <property type="project" value="TreeGrafter"/>
</dbReference>
<organism evidence="9 10">
    <name type="scientific">Trichomalopsis sarcophagae</name>
    <dbReference type="NCBI Taxonomy" id="543379"/>
    <lineage>
        <taxon>Eukaryota</taxon>
        <taxon>Metazoa</taxon>
        <taxon>Ecdysozoa</taxon>
        <taxon>Arthropoda</taxon>
        <taxon>Hexapoda</taxon>
        <taxon>Insecta</taxon>
        <taxon>Pterygota</taxon>
        <taxon>Neoptera</taxon>
        <taxon>Endopterygota</taxon>
        <taxon>Hymenoptera</taxon>
        <taxon>Apocrita</taxon>
        <taxon>Proctotrupomorpha</taxon>
        <taxon>Chalcidoidea</taxon>
        <taxon>Pteromalidae</taxon>
        <taxon>Pteromalinae</taxon>
        <taxon>Trichomalopsis</taxon>
    </lineage>
</organism>
<keyword evidence="7" id="KW-0325">Glycoprotein</keyword>
<keyword evidence="3" id="KW-1003">Cell membrane</keyword>
<accession>A0A232FCN8</accession>
<dbReference type="PRINTS" id="PR01609">
    <property type="entry name" value="CD36FAMILY"/>
</dbReference>
<dbReference type="Pfam" id="PF01130">
    <property type="entry name" value="CD36"/>
    <property type="match status" value="1"/>
</dbReference>
<evidence type="ECO:0000256" key="8">
    <source>
        <dbReference type="SAM" id="Phobius"/>
    </source>
</evidence>
<evidence type="ECO:0000256" key="1">
    <source>
        <dbReference type="ARBA" id="ARBA00004236"/>
    </source>
</evidence>
<evidence type="ECO:0000256" key="6">
    <source>
        <dbReference type="ARBA" id="ARBA00023136"/>
    </source>
</evidence>
<reference evidence="9 10" key="1">
    <citation type="journal article" date="2017" name="Curr. Biol.">
        <title>The Evolution of Venom by Co-option of Single-Copy Genes.</title>
        <authorList>
            <person name="Martinson E.O."/>
            <person name="Mrinalini"/>
            <person name="Kelkar Y.D."/>
            <person name="Chang C.H."/>
            <person name="Werren J.H."/>
        </authorList>
    </citation>
    <scope>NUCLEOTIDE SEQUENCE [LARGE SCALE GENOMIC DNA]</scope>
    <source>
        <strain evidence="9 10">Alberta</strain>
        <tissue evidence="9">Whole body</tissue>
    </source>
</reference>
<keyword evidence="5 8" id="KW-1133">Transmembrane helix</keyword>
<keyword evidence="6 8" id="KW-0472">Membrane</keyword>
<proteinExistence type="inferred from homology"/>
<sequence>MALSDSVDAAVEKSTSISRIAVILFGLLALTIGIILSSIPWVDYVILRQLRLWNGSLSFQYWQKPGVVRLTKVYIFNVTNAENFLSFQEKPKLQEVGPFVYR</sequence>
<dbReference type="AlphaFoldDB" id="A0A232FCN8"/>
<dbReference type="PANTHER" id="PTHR11923">
    <property type="entry name" value="SCAVENGER RECEPTOR CLASS B TYPE-1 SR-B1"/>
    <property type="match status" value="1"/>
</dbReference>
<dbReference type="InterPro" id="IPR002159">
    <property type="entry name" value="CD36_fam"/>
</dbReference>
<evidence type="ECO:0000313" key="9">
    <source>
        <dbReference type="EMBL" id="OXU28392.1"/>
    </source>
</evidence>
<evidence type="ECO:0000256" key="7">
    <source>
        <dbReference type="ARBA" id="ARBA00023180"/>
    </source>
</evidence>
<dbReference type="GO" id="GO:0005044">
    <property type="term" value="F:scavenger receptor activity"/>
    <property type="evidence" value="ECO:0007669"/>
    <property type="project" value="TreeGrafter"/>
</dbReference>
<keyword evidence="10" id="KW-1185">Reference proteome</keyword>
<gene>
    <name evidence="9" type="ORF">TSAR_008998</name>
</gene>
<evidence type="ECO:0000256" key="2">
    <source>
        <dbReference type="ARBA" id="ARBA00010532"/>
    </source>
</evidence>
<comment type="caution">
    <text evidence="9">The sequence shown here is derived from an EMBL/GenBank/DDBJ whole genome shotgun (WGS) entry which is preliminary data.</text>
</comment>
<name>A0A232FCN8_9HYME</name>
<evidence type="ECO:0000256" key="4">
    <source>
        <dbReference type="ARBA" id="ARBA00022692"/>
    </source>
</evidence>
<keyword evidence="4 8" id="KW-0812">Transmembrane</keyword>
<evidence type="ECO:0000256" key="5">
    <source>
        <dbReference type="ARBA" id="ARBA00022989"/>
    </source>
</evidence>
<dbReference type="GO" id="GO:0005886">
    <property type="term" value="C:plasma membrane"/>
    <property type="evidence" value="ECO:0007669"/>
    <property type="project" value="UniProtKB-SubCell"/>
</dbReference>
<evidence type="ECO:0008006" key="11">
    <source>
        <dbReference type="Google" id="ProtNLM"/>
    </source>
</evidence>
<dbReference type="EMBL" id="NNAY01000439">
    <property type="protein sequence ID" value="OXU28392.1"/>
    <property type="molecule type" value="Genomic_DNA"/>
</dbReference>
<evidence type="ECO:0000313" key="10">
    <source>
        <dbReference type="Proteomes" id="UP000215335"/>
    </source>
</evidence>
<dbReference type="PANTHER" id="PTHR11923:SF88">
    <property type="entry name" value="DEBRIS BUSTER, ISOFORM D"/>
    <property type="match status" value="1"/>
</dbReference>
<dbReference type="STRING" id="543379.A0A232FCN8"/>
<evidence type="ECO:0000256" key="3">
    <source>
        <dbReference type="ARBA" id="ARBA00022475"/>
    </source>
</evidence>
<feature type="transmembrane region" description="Helical" evidence="8">
    <location>
        <begin position="20"/>
        <end position="42"/>
    </location>
</feature>
<protein>
    <recommendedName>
        <fullName evidence="11">Scavenger receptor class B member 1</fullName>
    </recommendedName>
</protein>
<dbReference type="Proteomes" id="UP000215335">
    <property type="component" value="Unassembled WGS sequence"/>
</dbReference>